<evidence type="ECO:0000313" key="3">
    <source>
        <dbReference type="Proteomes" id="UP000253529"/>
    </source>
</evidence>
<sequence>MRTTQQFSITLPHDMAAVVEAKVKSGAYASVSEVMRDGVCALMEREAAVERWLREEVVAGHNEYLADPSKGVPGDAILDRIKARRRAERGA</sequence>
<proteinExistence type="predicted"/>
<dbReference type="SUPFAM" id="SSF47598">
    <property type="entry name" value="Ribbon-helix-helix"/>
    <property type="match status" value="1"/>
</dbReference>
<gene>
    <name evidence="2" type="ORF">DFR50_15148</name>
</gene>
<dbReference type="EMBL" id="QNRK01000051">
    <property type="protein sequence ID" value="RBP02572.1"/>
    <property type="molecule type" value="Genomic_DNA"/>
</dbReference>
<keyword evidence="3" id="KW-1185">Reference proteome</keyword>
<dbReference type="Pfam" id="PF03693">
    <property type="entry name" value="ParD_antitoxin"/>
    <property type="match status" value="1"/>
</dbReference>
<dbReference type="RefSeq" id="WP_113893440.1">
    <property type="nucleotide sequence ID" value="NZ_QNRK01000051.1"/>
</dbReference>
<dbReference type="Gene3D" id="6.10.10.120">
    <property type="entry name" value="Antitoxin ParD1-like"/>
    <property type="match status" value="1"/>
</dbReference>
<dbReference type="Proteomes" id="UP000253529">
    <property type="component" value="Unassembled WGS sequence"/>
</dbReference>
<dbReference type="InterPro" id="IPR022789">
    <property type="entry name" value="ParD"/>
</dbReference>
<dbReference type="AlphaFoldDB" id="A0A366EJH4"/>
<organism evidence="2 3">
    <name type="scientific">Roseiarcus fermentans</name>
    <dbReference type="NCBI Taxonomy" id="1473586"/>
    <lineage>
        <taxon>Bacteria</taxon>
        <taxon>Pseudomonadati</taxon>
        <taxon>Pseudomonadota</taxon>
        <taxon>Alphaproteobacteria</taxon>
        <taxon>Hyphomicrobiales</taxon>
        <taxon>Roseiarcaceae</taxon>
        <taxon>Roseiarcus</taxon>
    </lineage>
</organism>
<accession>A0A366EJH4</accession>
<dbReference type="InterPro" id="IPR038296">
    <property type="entry name" value="ParD_sf"/>
</dbReference>
<keyword evidence="1" id="KW-1277">Toxin-antitoxin system</keyword>
<reference evidence="2 3" key="1">
    <citation type="submission" date="2018-06" db="EMBL/GenBank/DDBJ databases">
        <title>Genomic Encyclopedia of Type Strains, Phase IV (KMG-IV): sequencing the most valuable type-strain genomes for metagenomic binning, comparative biology and taxonomic classification.</title>
        <authorList>
            <person name="Goeker M."/>
        </authorList>
    </citation>
    <scope>NUCLEOTIDE SEQUENCE [LARGE SCALE GENOMIC DNA]</scope>
    <source>
        <strain evidence="2 3">DSM 24875</strain>
    </source>
</reference>
<evidence type="ECO:0000256" key="1">
    <source>
        <dbReference type="ARBA" id="ARBA00022649"/>
    </source>
</evidence>
<protein>
    <submittedName>
        <fullName evidence="2">Putative addiction module CopG family antidote</fullName>
    </submittedName>
</protein>
<comment type="caution">
    <text evidence="2">The sequence shown here is derived from an EMBL/GenBank/DDBJ whole genome shotgun (WGS) entry which is preliminary data.</text>
</comment>
<dbReference type="InterPro" id="IPR010985">
    <property type="entry name" value="Ribbon_hlx_hlx"/>
</dbReference>
<evidence type="ECO:0000313" key="2">
    <source>
        <dbReference type="EMBL" id="RBP02572.1"/>
    </source>
</evidence>
<dbReference type="GO" id="GO:0006355">
    <property type="term" value="P:regulation of DNA-templated transcription"/>
    <property type="evidence" value="ECO:0007669"/>
    <property type="project" value="InterPro"/>
</dbReference>
<name>A0A366EJH4_9HYPH</name>
<dbReference type="OrthoDB" id="514770at2"/>
<dbReference type="CDD" id="cd22231">
    <property type="entry name" value="RHH_NikR_HicB-like"/>
    <property type="match status" value="1"/>
</dbReference>